<reference evidence="1" key="1">
    <citation type="journal article" date="2014" name="Front. Microbiol.">
        <title>High frequency of phylogenetically diverse reductive dehalogenase-homologous genes in deep subseafloor sedimentary metagenomes.</title>
        <authorList>
            <person name="Kawai M."/>
            <person name="Futagami T."/>
            <person name="Toyoda A."/>
            <person name="Takaki Y."/>
            <person name="Nishi S."/>
            <person name="Hori S."/>
            <person name="Arai W."/>
            <person name="Tsubouchi T."/>
            <person name="Morono Y."/>
            <person name="Uchiyama I."/>
            <person name="Ito T."/>
            <person name="Fujiyama A."/>
            <person name="Inagaki F."/>
            <person name="Takami H."/>
        </authorList>
    </citation>
    <scope>NUCLEOTIDE SEQUENCE</scope>
    <source>
        <strain evidence="1">Expedition CK06-06</strain>
    </source>
</reference>
<dbReference type="AlphaFoldDB" id="X1VHY4"/>
<gene>
    <name evidence="1" type="ORF">S12H4_59744</name>
</gene>
<accession>X1VHY4</accession>
<organism evidence="1">
    <name type="scientific">marine sediment metagenome</name>
    <dbReference type="NCBI Taxonomy" id="412755"/>
    <lineage>
        <taxon>unclassified sequences</taxon>
        <taxon>metagenomes</taxon>
        <taxon>ecological metagenomes</taxon>
    </lineage>
</organism>
<name>X1VHY4_9ZZZZ</name>
<dbReference type="EMBL" id="BARW01039127">
    <property type="protein sequence ID" value="GAJ18157.1"/>
    <property type="molecule type" value="Genomic_DNA"/>
</dbReference>
<evidence type="ECO:0000313" key="1">
    <source>
        <dbReference type="EMBL" id="GAJ18157.1"/>
    </source>
</evidence>
<sequence>IKSEITIWLIMEYLSNLRDDDWNNFIEKIFLDDCYEKLLLIENYEKIEKIIEEFNFKFEEMQISKENEIFVNLVNLYQNKKRRKLIKANQGILRTRIMSLIDGYYEEIKLYKSRKMEFIRLTKINHPQVLVCGIIIN</sequence>
<protein>
    <submittedName>
        <fullName evidence="1">Uncharacterized protein</fullName>
    </submittedName>
</protein>
<comment type="caution">
    <text evidence="1">The sequence shown here is derived from an EMBL/GenBank/DDBJ whole genome shotgun (WGS) entry which is preliminary data.</text>
</comment>
<proteinExistence type="predicted"/>
<feature type="non-terminal residue" evidence="1">
    <location>
        <position position="1"/>
    </location>
</feature>